<dbReference type="PANTHER" id="PTHR34064:SF4">
    <property type="entry name" value="PROTEIN, PUTATIVE-RELATED"/>
    <property type="match status" value="1"/>
</dbReference>
<feature type="compositionally biased region" description="Polar residues" evidence="1">
    <location>
        <begin position="104"/>
        <end position="118"/>
    </location>
</feature>
<dbReference type="OrthoDB" id="683938at2759"/>
<proteinExistence type="predicted"/>
<evidence type="ECO:0000313" key="2">
    <source>
        <dbReference type="EMBL" id="KAJ8442274.1"/>
    </source>
</evidence>
<name>A0A9Q1QHS1_9CARY</name>
<dbReference type="Proteomes" id="UP001153076">
    <property type="component" value="Unassembled WGS sequence"/>
</dbReference>
<feature type="region of interest" description="Disordered" evidence="1">
    <location>
        <begin position="40"/>
        <end position="146"/>
    </location>
</feature>
<accession>A0A9Q1QHS1</accession>
<protein>
    <submittedName>
        <fullName evidence="2">Uncharacterized protein</fullName>
    </submittedName>
</protein>
<dbReference type="EMBL" id="JAKOGI010000143">
    <property type="protein sequence ID" value="KAJ8442274.1"/>
    <property type="molecule type" value="Genomic_DNA"/>
</dbReference>
<gene>
    <name evidence="2" type="ORF">Cgig2_011197</name>
</gene>
<keyword evidence="3" id="KW-1185">Reference proteome</keyword>
<reference evidence="2" key="1">
    <citation type="submission" date="2022-04" db="EMBL/GenBank/DDBJ databases">
        <title>Carnegiea gigantea Genome sequencing and assembly v2.</title>
        <authorList>
            <person name="Copetti D."/>
            <person name="Sanderson M.J."/>
            <person name="Burquez A."/>
            <person name="Wojciechowski M.F."/>
        </authorList>
    </citation>
    <scope>NUCLEOTIDE SEQUENCE</scope>
    <source>
        <strain evidence="2">SGP5-SGP5p</strain>
        <tissue evidence="2">Aerial part</tissue>
    </source>
</reference>
<feature type="compositionally biased region" description="Polar residues" evidence="1">
    <location>
        <begin position="40"/>
        <end position="59"/>
    </location>
</feature>
<sequence>MNPSEKNGLQEIGNQKIRVSEKEDGGMRSDSFVIDLESFSNGHGLNKESAMNSTNSRITLQRALSRKGPQRGTERNINDIDNLSPSSPPGAQVTSMSEKPVSPLTPSEHTGNNNQLPQHQIIIKTGSLSTSTDGKSGKRSSFKRSSASWFCDPKRILLFFATL</sequence>
<organism evidence="2 3">
    <name type="scientific">Carnegiea gigantea</name>
    <dbReference type="NCBI Taxonomy" id="171969"/>
    <lineage>
        <taxon>Eukaryota</taxon>
        <taxon>Viridiplantae</taxon>
        <taxon>Streptophyta</taxon>
        <taxon>Embryophyta</taxon>
        <taxon>Tracheophyta</taxon>
        <taxon>Spermatophyta</taxon>
        <taxon>Magnoliopsida</taxon>
        <taxon>eudicotyledons</taxon>
        <taxon>Gunneridae</taxon>
        <taxon>Pentapetalae</taxon>
        <taxon>Caryophyllales</taxon>
        <taxon>Cactineae</taxon>
        <taxon>Cactaceae</taxon>
        <taxon>Cactoideae</taxon>
        <taxon>Echinocereeae</taxon>
        <taxon>Carnegiea</taxon>
    </lineage>
</organism>
<evidence type="ECO:0000313" key="3">
    <source>
        <dbReference type="Proteomes" id="UP001153076"/>
    </source>
</evidence>
<dbReference type="AlphaFoldDB" id="A0A9Q1QHS1"/>
<evidence type="ECO:0000256" key="1">
    <source>
        <dbReference type="SAM" id="MobiDB-lite"/>
    </source>
</evidence>
<dbReference type="PANTHER" id="PTHR34064">
    <property type="entry name" value="OS04G0672300 PROTEIN"/>
    <property type="match status" value="1"/>
</dbReference>
<comment type="caution">
    <text evidence="2">The sequence shown here is derived from an EMBL/GenBank/DDBJ whole genome shotgun (WGS) entry which is preliminary data.</text>
</comment>
<feature type="region of interest" description="Disordered" evidence="1">
    <location>
        <begin position="1"/>
        <end position="26"/>
    </location>
</feature>